<organism evidence="1">
    <name type="scientific">Anguilla anguilla</name>
    <name type="common">European freshwater eel</name>
    <name type="synonym">Muraena anguilla</name>
    <dbReference type="NCBI Taxonomy" id="7936"/>
    <lineage>
        <taxon>Eukaryota</taxon>
        <taxon>Metazoa</taxon>
        <taxon>Chordata</taxon>
        <taxon>Craniata</taxon>
        <taxon>Vertebrata</taxon>
        <taxon>Euteleostomi</taxon>
        <taxon>Actinopterygii</taxon>
        <taxon>Neopterygii</taxon>
        <taxon>Teleostei</taxon>
        <taxon>Anguilliformes</taxon>
        <taxon>Anguillidae</taxon>
        <taxon>Anguilla</taxon>
    </lineage>
</organism>
<evidence type="ECO:0000313" key="1">
    <source>
        <dbReference type="EMBL" id="JAI04101.1"/>
    </source>
</evidence>
<sequence length="49" mass="5761">MHLRFDIVQKSKSNGHVRLKGSDHPYLHIFMSIYHNKLNILICIQIMGL</sequence>
<reference evidence="1" key="1">
    <citation type="submission" date="2014-11" db="EMBL/GenBank/DDBJ databases">
        <authorList>
            <person name="Amaro Gonzalez C."/>
        </authorList>
    </citation>
    <scope>NUCLEOTIDE SEQUENCE</scope>
</reference>
<proteinExistence type="predicted"/>
<protein>
    <submittedName>
        <fullName evidence="1">Uncharacterized protein</fullName>
    </submittedName>
</protein>
<accession>A0A0E9XQG9</accession>
<reference evidence="1" key="2">
    <citation type="journal article" date="2015" name="Fish Shellfish Immunol.">
        <title>Early steps in the European eel (Anguilla anguilla)-Vibrio vulnificus interaction in the gills: Role of the RtxA13 toxin.</title>
        <authorList>
            <person name="Callol A."/>
            <person name="Pajuelo D."/>
            <person name="Ebbesson L."/>
            <person name="Teles M."/>
            <person name="MacKenzie S."/>
            <person name="Amaro C."/>
        </authorList>
    </citation>
    <scope>NUCLEOTIDE SEQUENCE</scope>
</reference>
<name>A0A0E9XQG9_ANGAN</name>
<dbReference type="EMBL" id="GBXM01004477">
    <property type="protein sequence ID" value="JAI04101.1"/>
    <property type="molecule type" value="Transcribed_RNA"/>
</dbReference>
<dbReference type="AlphaFoldDB" id="A0A0E9XQG9"/>